<evidence type="ECO:0000313" key="1">
    <source>
        <dbReference type="EMBL" id="KAJ3475015.1"/>
    </source>
</evidence>
<organism evidence="1 2">
    <name type="scientific">Meripilus lineatus</name>
    <dbReference type="NCBI Taxonomy" id="2056292"/>
    <lineage>
        <taxon>Eukaryota</taxon>
        <taxon>Fungi</taxon>
        <taxon>Dikarya</taxon>
        <taxon>Basidiomycota</taxon>
        <taxon>Agaricomycotina</taxon>
        <taxon>Agaricomycetes</taxon>
        <taxon>Polyporales</taxon>
        <taxon>Meripilaceae</taxon>
        <taxon>Meripilus</taxon>
    </lineage>
</organism>
<dbReference type="EMBL" id="JANAWD010000933">
    <property type="protein sequence ID" value="KAJ3475015.1"/>
    <property type="molecule type" value="Genomic_DNA"/>
</dbReference>
<evidence type="ECO:0000313" key="2">
    <source>
        <dbReference type="Proteomes" id="UP001212997"/>
    </source>
</evidence>
<gene>
    <name evidence="1" type="ORF">NLI96_g12112</name>
</gene>
<keyword evidence="2" id="KW-1185">Reference proteome</keyword>
<protein>
    <submittedName>
        <fullName evidence="1">Uncharacterized protein</fullName>
    </submittedName>
</protein>
<accession>A0AAD5UQP6</accession>
<name>A0AAD5UQP6_9APHY</name>
<dbReference type="Proteomes" id="UP001212997">
    <property type="component" value="Unassembled WGS sequence"/>
</dbReference>
<comment type="caution">
    <text evidence="1">The sequence shown here is derived from an EMBL/GenBank/DDBJ whole genome shotgun (WGS) entry which is preliminary data.</text>
</comment>
<sequence length="253" mass="28156">MAYTSISFEQIANAALKATSVLALNGYESCLSGPLACAMYGRGIAMPNPYVCTLCENVGLVVQCGVYSLLSPPQRVDIVVLSGQHNSDQLRELLSKDEAFFIAITKQPQSIRENLYCRGPDSVAVRVVILTPGLIGLSSPVIPVGQMNHATVNGQRLSALPAIPLLFLLLQTWDKHRKAEWPETKCKQDLDIRFINALAKAAADRGNHRRECDWVPSGLIDEGRRLFREFARQSLVEDLRDWNSIGFSRFEYY</sequence>
<proteinExistence type="predicted"/>
<reference evidence="1" key="1">
    <citation type="submission" date="2022-07" db="EMBL/GenBank/DDBJ databases">
        <title>Genome Sequence of Physisporinus lineatus.</title>
        <authorList>
            <person name="Buettner E."/>
        </authorList>
    </citation>
    <scope>NUCLEOTIDE SEQUENCE</scope>
    <source>
        <strain evidence="1">VT162</strain>
    </source>
</reference>
<dbReference type="AlphaFoldDB" id="A0AAD5UQP6"/>